<evidence type="ECO:0000313" key="2">
    <source>
        <dbReference type="Proteomes" id="UP000633365"/>
    </source>
</evidence>
<evidence type="ECO:0000313" key="1">
    <source>
        <dbReference type="EMBL" id="MBK6087266.1"/>
    </source>
</evidence>
<accession>A0A934TY67</accession>
<dbReference type="EMBL" id="JAEQMG010000018">
    <property type="protein sequence ID" value="MBK6087266.1"/>
    <property type="molecule type" value="Genomic_DNA"/>
</dbReference>
<protein>
    <submittedName>
        <fullName evidence="1">Uncharacterized protein</fullName>
    </submittedName>
</protein>
<dbReference type="Proteomes" id="UP000633365">
    <property type="component" value="Unassembled WGS sequence"/>
</dbReference>
<reference evidence="1" key="1">
    <citation type="submission" date="2021-01" db="EMBL/GenBank/DDBJ databases">
        <title>Genome public.</title>
        <authorList>
            <person name="Liu C."/>
            <person name="Sun Q."/>
        </authorList>
    </citation>
    <scope>NUCLEOTIDE SEQUENCE</scope>
    <source>
        <strain evidence="1">M6</strain>
    </source>
</reference>
<comment type="caution">
    <text evidence="1">The sequence shown here is derived from an EMBL/GenBank/DDBJ whole genome shotgun (WGS) entry which is preliminary data.</text>
</comment>
<sequence length="189" mass="21262">MNNTTNNKRTIIWTSINPGAPCFKAMLKKEMPDIGEDDINAIIYGFNYHYFNELVSHLSKVSIGQPIIALALFEGYDDDEDDGFGIQTIDSGNLGECFDTDYDIAEWYVDKSGDFLSYHIDRDGVTYCKYLAIKKDAPLSKVQRLFTEIDNDDFDFSIIGDVTESIGEKVLDALGIMHFCDKEGAFCGK</sequence>
<organism evidence="1 2">
    <name type="scientific">Ruminococcus difficilis</name>
    <dbReference type="NCBI Taxonomy" id="2763069"/>
    <lineage>
        <taxon>Bacteria</taxon>
        <taxon>Bacillati</taxon>
        <taxon>Bacillota</taxon>
        <taxon>Clostridia</taxon>
        <taxon>Eubacteriales</taxon>
        <taxon>Oscillospiraceae</taxon>
        <taxon>Ruminococcus</taxon>
    </lineage>
</organism>
<name>A0A934TY67_9FIRM</name>
<proteinExistence type="predicted"/>
<keyword evidence="2" id="KW-1185">Reference proteome</keyword>
<dbReference type="RefSeq" id="WP_201426577.1">
    <property type="nucleotide sequence ID" value="NZ_JAEQMG010000018.1"/>
</dbReference>
<gene>
    <name evidence="1" type="ORF">JKK62_01095</name>
</gene>
<dbReference type="AlphaFoldDB" id="A0A934TY67"/>